<dbReference type="SUPFAM" id="SSF52151">
    <property type="entry name" value="FabD/lysophospholipase-like"/>
    <property type="match status" value="1"/>
</dbReference>
<dbReference type="InterPro" id="IPR002641">
    <property type="entry name" value="PNPLA_dom"/>
</dbReference>
<dbReference type="Gene3D" id="3.40.1090.10">
    <property type="entry name" value="Cytosolic phospholipase A2 catalytic domain"/>
    <property type="match status" value="2"/>
</dbReference>
<dbReference type="PANTHER" id="PTHR46394:SF1">
    <property type="entry name" value="PNPLA DOMAIN-CONTAINING PROTEIN"/>
    <property type="match status" value="1"/>
</dbReference>
<sequence>MTLFISDKEIKNIKCKKEYKMINVVKTIVDEIINNVMERVSEKEKEKNRHYHTLVLSGGGMKGIALLGALQHLQDTMHLQSINKVIGTSIGAMIGYLWIIGYSPIELMVFLCHKQHQELLESLSLTRWDMVHCIEGNRGAISYMLIHELLEKLSLDKISTLLTMHQLKEKFGKELICCTYNRSLHKTEFLDSTKYPDLPCLTALRMSSAIPFIFDPCFFNNNLYVDGGLVENIPLSPLDEKEKCIVLYFQHPMKETLSKKIEFSFIENICDLFITVIHQFEHSLLEIFERKQGQPSPSRFIPILLSIESTLHFNLPKSEIFDMFSLGYQTCKNNL</sequence>
<dbReference type="PROSITE" id="PS51635">
    <property type="entry name" value="PNPLA"/>
    <property type="match status" value="1"/>
</dbReference>
<dbReference type="GO" id="GO:0006629">
    <property type="term" value="P:lipid metabolic process"/>
    <property type="evidence" value="ECO:0007669"/>
    <property type="project" value="UniProtKB-KW"/>
</dbReference>
<organism evidence="3">
    <name type="scientific">viral metagenome</name>
    <dbReference type="NCBI Taxonomy" id="1070528"/>
    <lineage>
        <taxon>unclassified sequences</taxon>
        <taxon>metagenomes</taxon>
        <taxon>organismal metagenomes</taxon>
    </lineage>
</organism>
<proteinExistence type="predicted"/>
<evidence type="ECO:0000259" key="2">
    <source>
        <dbReference type="PROSITE" id="PS51635"/>
    </source>
</evidence>
<name>A0A6C0D0Z9_9ZZZZ</name>
<reference evidence="3" key="1">
    <citation type="journal article" date="2020" name="Nature">
        <title>Giant virus diversity and host interactions through global metagenomics.</title>
        <authorList>
            <person name="Schulz F."/>
            <person name="Roux S."/>
            <person name="Paez-Espino D."/>
            <person name="Jungbluth S."/>
            <person name="Walsh D.A."/>
            <person name="Denef V.J."/>
            <person name="McMahon K.D."/>
            <person name="Konstantinidis K.T."/>
            <person name="Eloe-Fadrosh E.A."/>
            <person name="Kyrpides N.C."/>
            <person name="Woyke T."/>
        </authorList>
    </citation>
    <scope>NUCLEOTIDE SEQUENCE</scope>
    <source>
        <strain evidence="3">GVMAG-M-3300023174-104</strain>
    </source>
</reference>
<accession>A0A6C0D0Z9</accession>
<dbReference type="Pfam" id="PF01734">
    <property type="entry name" value="Patatin"/>
    <property type="match status" value="1"/>
</dbReference>
<evidence type="ECO:0000256" key="1">
    <source>
        <dbReference type="ARBA" id="ARBA00023098"/>
    </source>
</evidence>
<feature type="domain" description="PNPLA" evidence="2">
    <location>
        <begin position="54"/>
        <end position="239"/>
    </location>
</feature>
<dbReference type="PANTHER" id="PTHR46394">
    <property type="entry name" value="ANNEXIN"/>
    <property type="match status" value="1"/>
</dbReference>
<dbReference type="InterPro" id="IPR016035">
    <property type="entry name" value="Acyl_Trfase/lysoPLipase"/>
</dbReference>
<evidence type="ECO:0000313" key="3">
    <source>
        <dbReference type="EMBL" id="QHT09910.1"/>
    </source>
</evidence>
<dbReference type="AlphaFoldDB" id="A0A6C0D0Z9"/>
<keyword evidence="1" id="KW-0443">Lipid metabolism</keyword>
<protein>
    <recommendedName>
        <fullName evidence="2">PNPLA domain-containing protein</fullName>
    </recommendedName>
</protein>
<dbReference type="EMBL" id="MN739518">
    <property type="protein sequence ID" value="QHT09910.1"/>
    <property type="molecule type" value="Genomic_DNA"/>
</dbReference>
<dbReference type="InterPro" id="IPR052580">
    <property type="entry name" value="Lipid_Hydrolase"/>
</dbReference>